<name>A0AAV4D361_9GAST</name>
<comment type="caution">
    <text evidence="1">The sequence shown here is derived from an EMBL/GenBank/DDBJ whole genome shotgun (WGS) entry which is preliminary data.</text>
</comment>
<dbReference type="Proteomes" id="UP000735302">
    <property type="component" value="Unassembled WGS sequence"/>
</dbReference>
<keyword evidence="2" id="KW-1185">Reference proteome</keyword>
<organism evidence="1 2">
    <name type="scientific">Plakobranchus ocellatus</name>
    <dbReference type="NCBI Taxonomy" id="259542"/>
    <lineage>
        <taxon>Eukaryota</taxon>
        <taxon>Metazoa</taxon>
        <taxon>Spiralia</taxon>
        <taxon>Lophotrochozoa</taxon>
        <taxon>Mollusca</taxon>
        <taxon>Gastropoda</taxon>
        <taxon>Heterobranchia</taxon>
        <taxon>Euthyneura</taxon>
        <taxon>Panpulmonata</taxon>
        <taxon>Sacoglossa</taxon>
        <taxon>Placobranchoidea</taxon>
        <taxon>Plakobranchidae</taxon>
        <taxon>Plakobranchus</taxon>
    </lineage>
</organism>
<accession>A0AAV4D361</accession>
<sequence length="89" mass="9867">MVDVTVAHLILSHTVSLSKYFTYIQVNHLTEGRLKQSSWTSHPTDLARLKSGVYQMDDPKPVDLVVVRGLCGPMASESDYRSAGPQAHQ</sequence>
<proteinExistence type="predicted"/>
<dbReference type="EMBL" id="BLXT01007328">
    <property type="protein sequence ID" value="GFO38608.1"/>
    <property type="molecule type" value="Genomic_DNA"/>
</dbReference>
<protein>
    <submittedName>
        <fullName evidence="1">Uncharacterized protein</fullName>
    </submittedName>
</protein>
<dbReference type="AlphaFoldDB" id="A0AAV4D361"/>
<reference evidence="1 2" key="1">
    <citation type="journal article" date="2021" name="Elife">
        <title>Chloroplast acquisition without the gene transfer in kleptoplastic sea slugs, Plakobranchus ocellatus.</title>
        <authorList>
            <person name="Maeda T."/>
            <person name="Takahashi S."/>
            <person name="Yoshida T."/>
            <person name="Shimamura S."/>
            <person name="Takaki Y."/>
            <person name="Nagai Y."/>
            <person name="Toyoda A."/>
            <person name="Suzuki Y."/>
            <person name="Arimoto A."/>
            <person name="Ishii H."/>
            <person name="Satoh N."/>
            <person name="Nishiyama T."/>
            <person name="Hasebe M."/>
            <person name="Maruyama T."/>
            <person name="Minagawa J."/>
            <person name="Obokata J."/>
            <person name="Shigenobu S."/>
        </authorList>
    </citation>
    <scope>NUCLEOTIDE SEQUENCE [LARGE SCALE GENOMIC DNA]</scope>
</reference>
<evidence type="ECO:0000313" key="1">
    <source>
        <dbReference type="EMBL" id="GFO38608.1"/>
    </source>
</evidence>
<gene>
    <name evidence="1" type="ORF">PoB_006511300</name>
</gene>
<evidence type="ECO:0000313" key="2">
    <source>
        <dbReference type="Proteomes" id="UP000735302"/>
    </source>
</evidence>